<dbReference type="Pfam" id="PF17957">
    <property type="entry name" value="Big_7"/>
    <property type="match status" value="1"/>
</dbReference>
<dbReference type="Gene3D" id="2.60.40.10">
    <property type="entry name" value="Immunoglobulins"/>
    <property type="match status" value="1"/>
</dbReference>
<accession>A0A6V8MCS2</accession>
<keyword evidence="1" id="KW-0732">Signal</keyword>
<dbReference type="RefSeq" id="WP_183352583.1">
    <property type="nucleotide sequence ID" value="NZ_BLXX01000001.1"/>
</dbReference>
<evidence type="ECO:0000313" key="3">
    <source>
        <dbReference type="Proteomes" id="UP000556026"/>
    </source>
</evidence>
<name>A0A6V8MCS2_9BACT</name>
<evidence type="ECO:0000256" key="1">
    <source>
        <dbReference type="SAM" id="SignalP"/>
    </source>
</evidence>
<sequence>MRVNSFGQIVALLVPLCLAGCGGGGGGANPTVPPDTASPSVTLTSPAANARLTGVATLEATASDNVAVSRVEFYLGGTLKGTATSAPYAVGLDTSTLNRGSYTVTAKAFDAAGNLGVSQGVVVTVPISIFMTTQVSGSTAVGTVYLAGVGPQEVHGLSLTITGAHIVSVTPSGVAASAESLLVSGGDIILGSSTLFGPGEVMRINLDQVTQPTAIQATLTQVIDATFTQLPLQ</sequence>
<dbReference type="AlphaFoldDB" id="A0A6V8MCS2"/>
<dbReference type="Proteomes" id="UP000556026">
    <property type="component" value="Unassembled WGS sequence"/>
</dbReference>
<gene>
    <name evidence="2" type="ORF">GMST_00870</name>
</gene>
<reference evidence="3" key="1">
    <citation type="submission" date="2020-06" db="EMBL/GenBank/DDBJ databases">
        <title>Draft genomic sequence of Geomonas sp. Red330.</title>
        <authorList>
            <person name="Itoh H."/>
            <person name="Zhenxing X."/>
            <person name="Ushijima N."/>
            <person name="Masuda Y."/>
            <person name="Shiratori Y."/>
            <person name="Senoo K."/>
        </authorList>
    </citation>
    <scope>NUCLEOTIDE SEQUENCE [LARGE SCALE GENOMIC DNA]</scope>
    <source>
        <strain evidence="3">Red330</strain>
    </source>
</reference>
<keyword evidence="3" id="KW-1185">Reference proteome</keyword>
<comment type="caution">
    <text evidence="2">The sequence shown here is derived from an EMBL/GenBank/DDBJ whole genome shotgun (WGS) entry which is preliminary data.</text>
</comment>
<feature type="signal peptide" evidence="1">
    <location>
        <begin position="1"/>
        <end position="19"/>
    </location>
</feature>
<organism evidence="2 3">
    <name type="scientific">Geomonas silvestris</name>
    <dbReference type="NCBI Taxonomy" id="2740184"/>
    <lineage>
        <taxon>Bacteria</taxon>
        <taxon>Pseudomonadati</taxon>
        <taxon>Thermodesulfobacteriota</taxon>
        <taxon>Desulfuromonadia</taxon>
        <taxon>Geobacterales</taxon>
        <taxon>Geobacteraceae</taxon>
        <taxon>Geomonas</taxon>
    </lineage>
</organism>
<evidence type="ECO:0000313" key="2">
    <source>
        <dbReference type="EMBL" id="GFO57762.1"/>
    </source>
</evidence>
<dbReference type="InterPro" id="IPR013783">
    <property type="entry name" value="Ig-like_fold"/>
</dbReference>
<dbReference type="EMBL" id="BLXX01000001">
    <property type="protein sequence ID" value="GFO57762.1"/>
    <property type="molecule type" value="Genomic_DNA"/>
</dbReference>
<feature type="chain" id="PRO_5027824422" description="Bacterial Ig-like domain-containing protein" evidence="1">
    <location>
        <begin position="20"/>
        <end position="233"/>
    </location>
</feature>
<proteinExistence type="predicted"/>
<protein>
    <recommendedName>
        <fullName evidence="4">Bacterial Ig-like domain-containing protein</fullName>
    </recommendedName>
</protein>
<evidence type="ECO:0008006" key="4">
    <source>
        <dbReference type="Google" id="ProtNLM"/>
    </source>
</evidence>